<feature type="region of interest" description="Disordered" evidence="1">
    <location>
        <begin position="40"/>
        <end position="60"/>
    </location>
</feature>
<proteinExistence type="predicted"/>
<feature type="signal peptide" evidence="2">
    <location>
        <begin position="1"/>
        <end position="26"/>
    </location>
</feature>
<dbReference type="RefSeq" id="WP_345064512.1">
    <property type="nucleotide sequence ID" value="NZ_BAABGR010000006.1"/>
</dbReference>
<dbReference type="EMBL" id="BAABGR010000006">
    <property type="protein sequence ID" value="GAA4512221.1"/>
    <property type="molecule type" value="Genomic_DNA"/>
</dbReference>
<keyword evidence="5" id="KW-1185">Reference proteome</keyword>
<dbReference type="InterPro" id="IPR000866">
    <property type="entry name" value="AhpC/TSA"/>
</dbReference>
<dbReference type="PROSITE" id="PS51352">
    <property type="entry name" value="THIOREDOXIN_2"/>
    <property type="match status" value="1"/>
</dbReference>
<dbReference type="Proteomes" id="UP001500394">
    <property type="component" value="Unassembled WGS sequence"/>
</dbReference>
<comment type="caution">
    <text evidence="4">The sequence shown here is derived from an EMBL/GenBank/DDBJ whole genome shotgun (WGS) entry which is preliminary data.</text>
</comment>
<keyword evidence="2" id="KW-0732">Signal</keyword>
<dbReference type="Gene3D" id="3.40.30.10">
    <property type="entry name" value="Glutaredoxin"/>
    <property type="match status" value="1"/>
</dbReference>
<dbReference type="Pfam" id="PF00578">
    <property type="entry name" value="AhpC-TSA"/>
    <property type="match status" value="1"/>
</dbReference>
<accession>A0ABP8QWY4</accession>
<evidence type="ECO:0000313" key="4">
    <source>
        <dbReference type="EMBL" id="GAA4512221.1"/>
    </source>
</evidence>
<feature type="chain" id="PRO_5047358407" description="Thioredoxin domain-containing protein" evidence="2">
    <location>
        <begin position="27"/>
        <end position="201"/>
    </location>
</feature>
<feature type="compositionally biased region" description="Polar residues" evidence="1">
    <location>
        <begin position="40"/>
        <end position="53"/>
    </location>
</feature>
<name>A0ABP8QWY4_9SPHI</name>
<evidence type="ECO:0000313" key="5">
    <source>
        <dbReference type="Proteomes" id="UP001500394"/>
    </source>
</evidence>
<feature type="domain" description="Thioredoxin" evidence="3">
    <location>
        <begin position="60"/>
        <end position="201"/>
    </location>
</feature>
<gene>
    <name evidence="4" type="ORF">GCM10023173_05940</name>
</gene>
<sequence>MKKMFISTLFLSALVGLTNCSNSGNSQNTENQDTATYQESAYSQEAPSTQPQQAPELPQKEPAQSIPEFKFYKVKSGISFTKQDIPKGKKTAFILFDPGCSHCQVEAGQLAKNYSKIKNINIYFVSMNDPALMANFLETFAKELVGKPNVEVLYDRNQEFIQKIHIPKQFPANYIYTAEGKLQTYWDGSRSIDKIIADYTK</sequence>
<protein>
    <recommendedName>
        <fullName evidence="3">Thioredoxin domain-containing protein</fullName>
    </recommendedName>
</protein>
<dbReference type="InterPro" id="IPR013766">
    <property type="entry name" value="Thioredoxin_domain"/>
</dbReference>
<evidence type="ECO:0000256" key="1">
    <source>
        <dbReference type="SAM" id="MobiDB-lite"/>
    </source>
</evidence>
<evidence type="ECO:0000259" key="3">
    <source>
        <dbReference type="PROSITE" id="PS51352"/>
    </source>
</evidence>
<organism evidence="4 5">
    <name type="scientific">Sphingobacterium thermophilum</name>
    <dbReference type="NCBI Taxonomy" id="768534"/>
    <lineage>
        <taxon>Bacteria</taxon>
        <taxon>Pseudomonadati</taxon>
        <taxon>Bacteroidota</taxon>
        <taxon>Sphingobacteriia</taxon>
        <taxon>Sphingobacteriales</taxon>
        <taxon>Sphingobacteriaceae</taxon>
        <taxon>Sphingobacterium</taxon>
    </lineage>
</organism>
<evidence type="ECO:0000256" key="2">
    <source>
        <dbReference type="SAM" id="SignalP"/>
    </source>
</evidence>
<dbReference type="InterPro" id="IPR036249">
    <property type="entry name" value="Thioredoxin-like_sf"/>
</dbReference>
<dbReference type="SUPFAM" id="SSF52833">
    <property type="entry name" value="Thioredoxin-like"/>
    <property type="match status" value="1"/>
</dbReference>
<reference evidence="5" key="1">
    <citation type="journal article" date="2019" name="Int. J. Syst. Evol. Microbiol.">
        <title>The Global Catalogue of Microorganisms (GCM) 10K type strain sequencing project: providing services to taxonomists for standard genome sequencing and annotation.</title>
        <authorList>
            <consortium name="The Broad Institute Genomics Platform"/>
            <consortium name="The Broad Institute Genome Sequencing Center for Infectious Disease"/>
            <person name="Wu L."/>
            <person name="Ma J."/>
        </authorList>
    </citation>
    <scope>NUCLEOTIDE SEQUENCE [LARGE SCALE GENOMIC DNA]</scope>
    <source>
        <strain evidence="5">JCM 17858</strain>
    </source>
</reference>